<comment type="caution">
    <text evidence="2">The sequence shown here is derived from an EMBL/GenBank/DDBJ whole genome shotgun (WGS) entry which is preliminary data.</text>
</comment>
<proteinExistence type="predicted"/>
<feature type="transmembrane region" description="Helical" evidence="1">
    <location>
        <begin position="85"/>
        <end position="110"/>
    </location>
</feature>
<feature type="transmembrane region" description="Helical" evidence="1">
    <location>
        <begin position="122"/>
        <end position="146"/>
    </location>
</feature>
<dbReference type="RefSeq" id="WP_203733073.1">
    <property type="nucleotide sequence ID" value="NZ_JAAGLU010000348.1"/>
</dbReference>
<sequence length="154" mass="16190">AHAVATYTEDPDDGAMVEFRVPLKGLRMNAALVCGVTSIMLLLGLLLPGAQQALLDASDGAAALLLAVPAVAFAFAVGEREPDMVALLLQPLRVVIVGCALLLLACAGSIVGVLHDWARYPLWWLGAIMTALTCATLLWTTIRVVVGRVRHHGG</sequence>
<evidence type="ECO:0000313" key="2">
    <source>
        <dbReference type="EMBL" id="NEC92954.1"/>
    </source>
</evidence>
<protein>
    <submittedName>
        <fullName evidence="2">Uncharacterized protein</fullName>
    </submittedName>
</protein>
<feature type="transmembrane region" description="Helical" evidence="1">
    <location>
        <begin position="60"/>
        <end position="78"/>
    </location>
</feature>
<keyword evidence="1" id="KW-0812">Transmembrane</keyword>
<gene>
    <name evidence="2" type="ORF">G3I71_46155</name>
</gene>
<feature type="non-terminal residue" evidence="2">
    <location>
        <position position="1"/>
    </location>
</feature>
<evidence type="ECO:0000256" key="1">
    <source>
        <dbReference type="SAM" id="Phobius"/>
    </source>
</evidence>
<dbReference type="AlphaFoldDB" id="A0A6B3C943"/>
<reference evidence="2" key="1">
    <citation type="submission" date="2020-01" db="EMBL/GenBank/DDBJ databases">
        <title>Insect and environment-associated Actinomycetes.</title>
        <authorList>
            <person name="Currrie C."/>
            <person name="Chevrette M."/>
            <person name="Carlson C."/>
            <person name="Stubbendieck R."/>
            <person name="Wendt-Pienkowski E."/>
        </authorList>
    </citation>
    <scope>NUCLEOTIDE SEQUENCE</scope>
    <source>
        <strain evidence="2">SID12501</strain>
    </source>
</reference>
<feature type="transmembrane region" description="Helical" evidence="1">
    <location>
        <begin position="30"/>
        <end position="48"/>
    </location>
</feature>
<accession>A0A6B3C943</accession>
<keyword evidence="1" id="KW-0472">Membrane</keyword>
<name>A0A6B3C943_9ACTN</name>
<dbReference type="EMBL" id="JAAGLU010000348">
    <property type="protein sequence ID" value="NEC92954.1"/>
    <property type="molecule type" value="Genomic_DNA"/>
</dbReference>
<keyword evidence="1" id="KW-1133">Transmembrane helix</keyword>
<organism evidence="2">
    <name type="scientific">Streptomyces sp. SID12501</name>
    <dbReference type="NCBI Taxonomy" id="2706042"/>
    <lineage>
        <taxon>Bacteria</taxon>
        <taxon>Bacillati</taxon>
        <taxon>Actinomycetota</taxon>
        <taxon>Actinomycetes</taxon>
        <taxon>Kitasatosporales</taxon>
        <taxon>Streptomycetaceae</taxon>
        <taxon>Streptomyces</taxon>
    </lineage>
</organism>